<dbReference type="AlphaFoldDB" id="A0A978VR68"/>
<accession>A0A978VR68</accession>
<dbReference type="SUPFAM" id="SSF47781">
    <property type="entry name" value="RuvA domain 2-like"/>
    <property type="match status" value="1"/>
</dbReference>
<dbReference type="InterPro" id="IPR010994">
    <property type="entry name" value="RuvA_2-like"/>
</dbReference>
<dbReference type="Proteomes" id="UP000813462">
    <property type="component" value="Unassembled WGS sequence"/>
</dbReference>
<reference evidence="1" key="1">
    <citation type="journal article" date="2021" name="Front. Plant Sci.">
        <title>Chromosome-Scale Genome Assembly for Chinese Sour Jujube and Insights Into Its Genome Evolution and Domestication Signature.</title>
        <authorList>
            <person name="Shen L.-Y."/>
            <person name="Luo H."/>
            <person name="Wang X.-L."/>
            <person name="Wang X.-M."/>
            <person name="Qiu X.-J."/>
            <person name="Liu H."/>
            <person name="Zhou S.-S."/>
            <person name="Jia K.-H."/>
            <person name="Nie S."/>
            <person name="Bao Y.-T."/>
            <person name="Zhang R.-G."/>
            <person name="Yun Q.-Z."/>
            <person name="Chai Y.-H."/>
            <person name="Lu J.-Y."/>
            <person name="Li Y."/>
            <person name="Zhao S.-W."/>
            <person name="Mao J.-F."/>
            <person name="Jia S.-G."/>
            <person name="Mao Y.-M."/>
        </authorList>
    </citation>
    <scope>NUCLEOTIDE SEQUENCE</scope>
    <source>
        <strain evidence="1">AT0</strain>
        <tissue evidence="1">Leaf</tissue>
    </source>
</reference>
<proteinExistence type="predicted"/>
<dbReference type="EMBL" id="JAEACU010000003">
    <property type="protein sequence ID" value="KAH7538043.1"/>
    <property type="molecule type" value="Genomic_DNA"/>
</dbReference>
<sequence>MSDNISTFEHLVDEEDFPIEENHLEKVTLSVNNSEKMLILTKKSSLVQEYLREELKRLKGIGEKQASYILELREESPKPFKSAPVD</sequence>
<gene>
    <name evidence="1" type="ORF">FEM48_Zijuj03G0157400</name>
</gene>
<evidence type="ECO:0000313" key="1">
    <source>
        <dbReference type="EMBL" id="KAH7538043.1"/>
    </source>
</evidence>
<evidence type="ECO:0000313" key="2">
    <source>
        <dbReference type="Proteomes" id="UP000813462"/>
    </source>
</evidence>
<organism evidence="1 2">
    <name type="scientific">Ziziphus jujuba var. spinosa</name>
    <dbReference type="NCBI Taxonomy" id="714518"/>
    <lineage>
        <taxon>Eukaryota</taxon>
        <taxon>Viridiplantae</taxon>
        <taxon>Streptophyta</taxon>
        <taxon>Embryophyta</taxon>
        <taxon>Tracheophyta</taxon>
        <taxon>Spermatophyta</taxon>
        <taxon>Magnoliopsida</taxon>
        <taxon>eudicotyledons</taxon>
        <taxon>Gunneridae</taxon>
        <taxon>Pentapetalae</taxon>
        <taxon>rosids</taxon>
        <taxon>fabids</taxon>
        <taxon>Rosales</taxon>
        <taxon>Rhamnaceae</taxon>
        <taxon>Paliureae</taxon>
        <taxon>Ziziphus</taxon>
    </lineage>
</organism>
<protein>
    <submittedName>
        <fullName evidence="1">Uncharacterized protein</fullName>
    </submittedName>
</protein>
<name>A0A978VR68_ZIZJJ</name>
<comment type="caution">
    <text evidence="1">The sequence shown here is derived from an EMBL/GenBank/DDBJ whole genome shotgun (WGS) entry which is preliminary data.</text>
</comment>